<accession>F6GSQ9</accession>
<sequence length="226" mass="25588">MGKVETSFSEKSNSQYNPKEEVFRCVLTLHSLLENPPGDFPDNLREDAVKGFIGIFSFLRDEGKIARKLIECINIFLLKDGPNLGCQCLEIHNAVQQFVLRSWLTSHDRGLKDAVISYARLQLNLTRGAADGSPLVEQLLDVVGRELDQTNISSTSVPWSDTTKDDRLGTLTSSQCGLVELAALVFYRLRKLSWGGMERLWGKSVKRRGKWPPYNLFDLNNSPWER</sequence>
<evidence type="ECO:0000313" key="2">
    <source>
        <dbReference type="Proteomes" id="UP000009183"/>
    </source>
</evidence>
<dbReference type="ExpressionAtlas" id="F6GSQ9">
    <property type="expression patterns" value="baseline"/>
</dbReference>
<dbReference type="eggNOG" id="KOG0892">
    <property type="taxonomic scope" value="Eukaryota"/>
</dbReference>
<dbReference type="OrthoDB" id="381190at2759"/>
<dbReference type="STRING" id="29760.F6GSQ9"/>
<dbReference type="PANTHER" id="PTHR37079">
    <property type="entry name" value="SERINE/THREONINE-PROTEIN KINASE ATM"/>
    <property type="match status" value="1"/>
</dbReference>
<keyword evidence="2" id="KW-1185">Reference proteome</keyword>
<dbReference type="PaxDb" id="29760-VIT_17s0000g08320.t01"/>
<proteinExistence type="predicted"/>
<protein>
    <submittedName>
        <fullName evidence="1">Uncharacterized protein</fullName>
    </submittedName>
</protein>
<dbReference type="HOGENOM" id="CLU_1192488_0_0_1"/>
<organism evidence="1 2">
    <name type="scientific">Vitis vinifera</name>
    <name type="common">Grape</name>
    <dbReference type="NCBI Taxonomy" id="29760"/>
    <lineage>
        <taxon>Eukaryota</taxon>
        <taxon>Viridiplantae</taxon>
        <taxon>Streptophyta</taxon>
        <taxon>Embryophyta</taxon>
        <taxon>Tracheophyta</taxon>
        <taxon>Spermatophyta</taxon>
        <taxon>Magnoliopsida</taxon>
        <taxon>eudicotyledons</taxon>
        <taxon>Gunneridae</taxon>
        <taxon>Pentapetalae</taxon>
        <taxon>rosids</taxon>
        <taxon>Vitales</taxon>
        <taxon>Vitaceae</taxon>
        <taxon>Viteae</taxon>
        <taxon>Vitis</taxon>
    </lineage>
</organism>
<reference evidence="2" key="1">
    <citation type="journal article" date="2007" name="Nature">
        <title>The grapevine genome sequence suggests ancestral hexaploidization in major angiosperm phyla.</title>
        <authorList>
            <consortium name="The French-Italian Public Consortium for Grapevine Genome Characterization."/>
            <person name="Jaillon O."/>
            <person name="Aury J.-M."/>
            <person name="Noel B."/>
            <person name="Policriti A."/>
            <person name="Clepet C."/>
            <person name="Casagrande A."/>
            <person name="Choisne N."/>
            <person name="Aubourg S."/>
            <person name="Vitulo N."/>
            <person name="Jubin C."/>
            <person name="Vezzi A."/>
            <person name="Legeai F."/>
            <person name="Hugueney P."/>
            <person name="Dasilva C."/>
            <person name="Horner D."/>
            <person name="Mica E."/>
            <person name="Jublot D."/>
            <person name="Poulain J."/>
            <person name="Bruyere C."/>
            <person name="Billault A."/>
            <person name="Segurens B."/>
            <person name="Gouyvenoux M."/>
            <person name="Ugarte E."/>
            <person name="Cattonaro F."/>
            <person name="Anthouard V."/>
            <person name="Vico V."/>
            <person name="Del Fabbro C."/>
            <person name="Alaux M."/>
            <person name="Di Gaspero G."/>
            <person name="Dumas V."/>
            <person name="Felice N."/>
            <person name="Paillard S."/>
            <person name="Juman I."/>
            <person name="Moroldo M."/>
            <person name="Scalabrin S."/>
            <person name="Canaguier A."/>
            <person name="Le Clainche I."/>
            <person name="Malacrida G."/>
            <person name="Durand E."/>
            <person name="Pesole G."/>
            <person name="Laucou V."/>
            <person name="Chatelet P."/>
            <person name="Merdinoglu D."/>
            <person name="Delledonne M."/>
            <person name="Pezzotti M."/>
            <person name="Lecharny A."/>
            <person name="Scarpelli C."/>
            <person name="Artiguenave F."/>
            <person name="Pe M.E."/>
            <person name="Valle G."/>
            <person name="Morgante M."/>
            <person name="Caboche M."/>
            <person name="Adam-Blondon A.-F."/>
            <person name="Weissenbach J."/>
            <person name="Quetier F."/>
            <person name="Wincker P."/>
        </authorList>
    </citation>
    <scope>NUCLEOTIDE SEQUENCE [LARGE SCALE GENOMIC DNA]</scope>
    <source>
        <strain evidence="2">cv. Pinot noir / PN40024</strain>
    </source>
</reference>
<dbReference type="AlphaFoldDB" id="F6GSQ9"/>
<dbReference type="GO" id="GO:0006974">
    <property type="term" value="P:DNA damage response"/>
    <property type="evidence" value="ECO:0007669"/>
    <property type="project" value="InterPro"/>
</dbReference>
<gene>
    <name evidence="1" type="ordered locus">VIT_17s0000g08320</name>
</gene>
<name>F6GSQ9_VITVI</name>
<dbReference type="GO" id="GO:0004674">
    <property type="term" value="F:protein serine/threonine kinase activity"/>
    <property type="evidence" value="ECO:0007669"/>
    <property type="project" value="InterPro"/>
</dbReference>
<dbReference type="EMBL" id="FN594950">
    <property type="protein sequence ID" value="CCB42982.1"/>
    <property type="molecule type" value="Genomic_DNA"/>
</dbReference>
<dbReference type="PANTHER" id="PTHR37079:SF4">
    <property type="entry name" value="SERINE_THREONINE-PROTEIN KINASE ATM"/>
    <property type="match status" value="1"/>
</dbReference>
<dbReference type="Proteomes" id="UP000009183">
    <property type="component" value="Chromosome 17"/>
</dbReference>
<dbReference type="InParanoid" id="F6GSQ9"/>
<dbReference type="InterPro" id="IPR038980">
    <property type="entry name" value="ATM_plant"/>
</dbReference>
<evidence type="ECO:0000313" key="1">
    <source>
        <dbReference type="EMBL" id="CCB42982.1"/>
    </source>
</evidence>